<dbReference type="SUPFAM" id="SSF69593">
    <property type="entry name" value="Glycerol-3-phosphate (1)-acyltransferase"/>
    <property type="match status" value="1"/>
</dbReference>
<evidence type="ECO:0000259" key="1">
    <source>
        <dbReference type="SMART" id="SM00563"/>
    </source>
</evidence>
<keyword evidence="2" id="KW-0012">Acyltransferase</keyword>
<evidence type="ECO:0000313" key="2">
    <source>
        <dbReference type="EMBL" id="MBH8575024.1"/>
    </source>
</evidence>
<dbReference type="GO" id="GO:0016746">
    <property type="term" value="F:acyltransferase activity"/>
    <property type="evidence" value="ECO:0007669"/>
    <property type="project" value="UniProtKB-KW"/>
</dbReference>
<comment type="caution">
    <text evidence="2">The sequence shown here is derived from an EMBL/GenBank/DDBJ whole genome shotgun (WGS) entry which is preliminary data.</text>
</comment>
<dbReference type="RefSeq" id="WP_214433822.1">
    <property type="nucleotide sequence ID" value="NZ_CAWPUQ010000336.1"/>
</dbReference>
<name>A0A8J7I2W0_9NOST</name>
<proteinExistence type="predicted"/>
<dbReference type="AlphaFoldDB" id="A0A8J7I2W0"/>
<feature type="domain" description="Phospholipid/glycerol acyltransferase" evidence="1">
    <location>
        <begin position="66"/>
        <end position="210"/>
    </location>
</feature>
<keyword evidence="3" id="KW-1185">Reference proteome</keyword>
<keyword evidence="2" id="KW-0808">Transferase</keyword>
<evidence type="ECO:0000313" key="3">
    <source>
        <dbReference type="Proteomes" id="UP000662314"/>
    </source>
</evidence>
<organism evidence="2 3">
    <name type="scientific">Dendronalium phyllosphericum CENA369</name>
    <dbReference type="NCBI Taxonomy" id="1725256"/>
    <lineage>
        <taxon>Bacteria</taxon>
        <taxon>Bacillati</taxon>
        <taxon>Cyanobacteriota</taxon>
        <taxon>Cyanophyceae</taxon>
        <taxon>Nostocales</taxon>
        <taxon>Nostocaceae</taxon>
        <taxon>Dendronalium</taxon>
        <taxon>Dendronalium phyllosphericum</taxon>
    </lineage>
</organism>
<dbReference type="Proteomes" id="UP000662314">
    <property type="component" value="Unassembled WGS sequence"/>
</dbReference>
<dbReference type="EMBL" id="JAECZA010000097">
    <property type="protein sequence ID" value="MBH8575024.1"/>
    <property type="molecule type" value="Genomic_DNA"/>
</dbReference>
<dbReference type="SMART" id="SM00563">
    <property type="entry name" value="PlsC"/>
    <property type="match status" value="1"/>
</dbReference>
<protein>
    <submittedName>
        <fullName evidence="2">1-acyl-sn-glycerol-3-phosphate acyltransferase</fullName>
    </submittedName>
</protein>
<accession>A0A8J7I2W0</accession>
<reference evidence="2 3" key="1">
    <citation type="journal article" date="2021" name="Int. J. Syst. Evol. Microbiol.">
        <title>Amazonocrinis nigriterrae gen. nov., sp. nov., Atlanticothrix silvestris gen. nov., sp. nov. and Dendronalium phyllosphericum gen. nov., sp. nov., nostocacean cyanobacteria from Brazilian environments.</title>
        <authorList>
            <person name="Alvarenga D.O."/>
            <person name="Andreote A.P.D."/>
            <person name="Branco L.H.Z."/>
            <person name="Delbaje E."/>
            <person name="Cruz R.B."/>
            <person name="Varani A.M."/>
            <person name="Fiore M.F."/>
        </authorList>
    </citation>
    <scope>NUCLEOTIDE SEQUENCE [LARGE SCALE GENOMIC DNA]</scope>
    <source>
        <strain evidence="2 3">CENA369</strain>
    </source>
</reference>
<dbReference type="InterPro" id="IPR002123">
    <property type="entry name" value="Plipid/glycerol_acylTrfase"/>
</dbReference>
<sequence>MSNVIYQAQPPLEFISPKFNPLFLQAVHSLLPSWIRWQTAITQIEADKVEVLVDLYRQFQEGKIRFLLAFRHPKTDDPFCLTYLFSQLVPRVAREQGTALQSPIHAHFIYDRGIPLWAGSYVGWIASHLGATPIQRGKADWTGLRSARELFANGQFPMAAAPEGATNGLSEIISPLEPGIAQLGFWCAEDLHKAERSEQVLIVPVGIKYSYVAPPWDAIAQLLNQLEAATGLPVNPQGKTNTASMELLYPRLLTLAEHLLSLMEQFYTRFYHQKLPDAQKISEEIKDRNEALAVRLQALLNAALQISEQYFDLHPKGQLNDRCRRVEQAGWNYMFREEYKDVKGLSAVEKALGDRVAEEANARMWHMRLVESFVAVSGNYIREKPTVERFAETTLILWQTIAKIEGEKSFRRPQLGKKRVKITIGEPISVSEHYPIYKQSRLGAKQAVADLTNNLQQAMESLI</sequence>
<gene>
    <name evidence="2" type="ORF">I8752_18785</name>
</gene>